<dbReference type="AlphaFoldDB" id="A0A2C9VVV1"/>
<reference evidence="1" key="1">
    <citation type="submission" date="2016-02" db="EMBL/GenBank/DDBJ databases">
        <title>WGS assembly of Manihot esculenta.</title>
        <authorList>
            <person name="Bredeson J.V."/>
            <person name="Prochnik S.E."/>
            <person name="Lyons J.B."/>
            <person name="Schmutz J."/>
            <person name="Grimwood J."/>
            <person name="Vrebalov J."/>
            <person name="Bart R.S."/>
            <person name="Amuge T."/>
            <person name="Ferguson M.E."/>
            <person name="Green R."/>
            <person name="Putnam N."/>
            <person name="Stites J."/>
            <person name="Rounsley S."/>
            <person name="Rokhsar D.S."/>
        </authorList>
    </citation>
    <scope>NUCLEOTIDE SEQUENCE [LARGE SCALE GENOMIC DNA]</scope>
    <source>
        <tissue evidence="1">Leaf</tissue>
    </source>
</reference>
<sequence>MCGVKQLAIIISIKKFQVPCGFNFYEELYVQNNPSRAILNCRGNFFKIYFVFVHIHKYFLKEMCGARFHIELTIT</sequence>
<name>A0A2C9VVV1_MANES</name>
<dbReference type="EMBL" id="CM004391">
    <property type="protein sequence ID" value="OAY49773.1"/>
    <property type="molecule type" value="Genomic_DNA"/>
</dbReference>
<proteinExistence type="predicted"/>
<evidence type="ECO:0000313" key="1">
    <source>
        <dbReference type="EMBL" id="OAY49773.1"/>
    </source>
</evidence>
<organism evidence="1">
    <name type="scientific">Manihot esculenta</name>
    <name type="common">Cassava</name>
    <name type="synonym">Jatropha manihot</name>
    <dbReference type="NCBI Taxonomy" id="3983"/>
    <lineage>
        <taxon>Eukaryota</taxon>
        <taxon>Viridiplantae</taxon>
        <taxon>Streptophyta</taxon>
        <taxon>Embryophyta</taxon>
        <taxon>Tracheophyta</taxon>
        <taxon>Spermatophyta</taxon>
        <taxon>Magnoliopsida</taxon>
        <taxon>eudicotyledons</taxon>
        <taxon>Gunneridae</taxon>
        <taxon>Pentapetalae</taxon>
        <taxon>rosids</taxon>
        <taxon>fabids</taxon>
        <taxon>Malpighiales</taxon>
        <taxon>Euphorbiaceae</taxon>
        <taxon>Crotonoideae</taxon>
        <taxon>Manihoteae</taxon>
        <taxon>Manihot</taxon>
    </lineage>
</organism>
<accession>A0A2C9VVV1</accession>
<gene>
    <name evidence="1" type="ORF">MANES_05G082000</name>
</gene>
<protein>
    <submittedName>
        <fullName evidence="1">Uncharacterized protein</fullName>
    </submittedName>
</protein>